<accession>X0TVU0</accession>
<dbReference type="EMBL" id="BARS01015599">
    <property type="protein sequence ID" value="GAF92257.1"/>
    <property type="molecule type" value="Genomic_DNA"/>
</dbReference>
<feature type="non-terminal residue" evidence="1">
    <location>
        <position position="49"/>
    </location>
</feature>
<name>X0TVU0_9ZZZZ</name>
<sequence>MRCQFIWIITANEHRRLGLVYRLREWVVEQGCARCVRHVGKAATLQAAR</sequence>
<reference evidence="1" key="1">
    <citation type="journal article" date="2014" name="Front. Microbiol.">
        <title>High frequency of phylogenetically diverse reductive dehalogenase-homologous genes in deep subseafloor sedimentary metagenomes.</title>
        <authorList>
            <person name="Kawai M."/>
            <person name="Futagami T."/>
            <person name="Toyoda A."/>
            <person name="Takaki Y."/>
            <person name="Nishi S."/>
            <person name="Hori S."/>
            <person name="Arai W."/>
            <person name="Tsubouchi T."/>
            <person name="Morono Y."/>
            <person name="Uchiyama I."/>
            <person name="Ito T."/>
            <person name="Fujiyama A."/>
            <person name="Inagaki F."/>
            <person name="Takami H."/>
        </authorList>
    </citation>
    <scope>NUCLEOTIDE SEQUENCE</scope>
    <source>
        <strain evidence="1">Expedition CK06-06</strain>
    </source>
</reference>
<comment type="caution">
    <text evidence="1">The sequence shown here is derived from an EMBL/GenBank/DDBJ whole genome shotgun (WGS) entry which is preliminary data.</text>
</comment>
<dbReference type="AlphaFoldDB" id="X0TVU0"/>
<gene>
    <name evidence="1" type="ORF">S01H1_25784</name>
</gene>
<evidence type="ECO:0000313" key="1">
    <source>
        <dbReference type="EMBL" id="GAF92257.1"/>
    </source>
</evidence>
<protein>
    <submittedName>
        <fullName evidence="1">Uncharacterized protein</fullName>
    </submittedName>
</protein>
<organism evidence="1">
    <name type="scientific">marine sediment metagenome</name>
    <dbReference type="NCBI Taxonomy" id="412755"/>
    <lineage>
        <taxon>unclassified sequences</taxon>
        <taxon>metagenomes</taxon>
        <taxon>ecological metagenomes</taxon>
    </lineage>
</organism>
<proteinExistence type="predicted"/>